<protein>
    <recommendedName>
        <fullName evidence="3">Class II aldolase/adducin N-terminal domain-containing protein</fullName>
    </recommendedName>
</protein>
<dbReference type="Gene3D" id="3.40.225.10">
    <property type="entry name" value="Class II aldolase/adducin N-terminal domain"/>
    <property type="match status" value="1"/>
</dbReference>
<dbReference type="PANTHER" id="PTHR22789:SF0">
    <property type="entry name" value="3-OXO-TETRONATE 4-PHOSPHATE DECARBOXYLASE-RELATED"/>
    <property type="match status" value="1"/>
</dbReference>
<reference evidence="4" key="2">
    <citation type="submission" date="2023-01" db="EMBL/GenBank/DDBJ databases">
        <authorList>
            <person name="Sun Q."/>
            <person name="Evtushenko L."/>
        </authorList>
    </citation>
    <scope>NUCLEOTIDE SEQUENCE</scope>
    <source>
        <strain evidence="4">VKM Ac-1069</strain>
    </source>
</reference>
<evidence type="ECO:0000313" key="4">
    <source>
        <dbReference type="EMBL" id="GLL14498.1"/>
    </source>
</evidence>
<dbReference type="Proteomes" id="UP001143463">
    <property type="component" value="Unassembled WGS sequence"/>
</dbReference>
<accession>A0A9W6L738</accession>
<sequence>MGVSALPSELAADLVAANRILAMEGVVDAFGHVSVRHPDDANVYVIGRSLSPEQMTAGDLQAFFLDGERADDDDRVPYAERAIHGAVYEARPDVAAICHNHSPSVIPFGVTGVPLRPILHTAALLGADVPVWDIRDGDGDTDMLVRSMASGRSLATALGTARVALMRGHGSVVAGRSLREIVTTAIYMEQNAALQLQAMALGQVTYLTDGEIERAGEMLRSPVAIDRAWACWAGRAAMANQAG</sequence>
<keyword evidence="1" id="KW-0479">Metal-binding</keyword>
<dbReference type="PANTHER" id="PTHR22789">
    <property type="entry name" value="FUCULOSE PHOSPHATE ALDOLASE"/>
    <property type="match status" value="1"/>
</dbReference>
<dbReference type="GO" id="GO:0046872">
    <property type="term" value="F:metal ion binding"/>
    <property type="evidence" value="ECO:0007669"/>
    <property type="project" value="UniProtKB-KW"/>
</dbReference>
<dbReference type="GO" id="GO:0019323">
    <property type="term" value="P:pentose catabolic process"/>
    <property type="evidence" value="ECO:0007669"/>
    <property type="project" value="TreeGrafter"/>
</dbReference>
<keyword evidence="5" id="KW-1185">Reference proteome</keyword>
<dbReference type="SMART" id="SM01007">
    <property type="entry name" value="Aldolase_II"/>
    <property type="match status" value="1"/>
</dbReference>
<dbReference type="InterPro" id="IPR050197">
    <property type="entry name" value="Aldolase_class_II_sugar_metab"/>
</dbReference>
<organism evidence="4 5">
    <name type="scientific">Pseudonocardia halophobica</name>
    <dbReference type="NCBI Taxonomy" id="29401"/>
    <lineage>
        <taxon>Bacteria</taxon>
        <taxon>Bacillati</taxon>
        <taxon>Actinomycetota</taxon>
        <taxon>Actinomycetes</taxon>
        <taxon>Pseudonocardiales</taxon>
        <taxon>Pseudonocardiaceae</taxon>
        <taxon>Pseudonocardia</taxon>
    </lineage>
</organism>
<feature type="domain" description="Class II aldolase/adducin N-terminal" evidence="3">
    <location>
        <begin position="12"/>
        <end position="196"/>
    </location>
</feature>
<dbReference type="InterPro" id="IPR036409">
    <property type="entry name" value="Aldolase_II/adducin_N_sf"/>
</dbReference>
<dbReference type="Pfam" id="PF00596">
    <property type="entry name" value="Aldolase_II"/>
    <property type="match status" value="1"/>
</dbReference>
<name>A0A9W6L738_9PSEU</name>
<reference evidence="4" key="1">
    <citation type="journal article" date="2014" name="Int. J. Syst. Evol. Microbiol.">
        <title>Complete genome sequence of Corynebacterium casei LMG S-19264T (=DSM 44701T), isolated from a smear-ripened cheese.</title>
        <authorList>
            <consortium name="US DOE Joint Genome Institute (JGI-PGF)"/>
            <person name="Walter F."/>
            <person name="Albersmeier A."/>
            <person name="Kalinowski J."/>
            <person name="Ruckert C."/>
        </authorList>
    </citation>
    <scope>NUCLEOTIDE SEQUENCE</scope>
    <source>
        <strain evidence="4">VKM Ac-1069</strain>
    </source>
</reference>
<evidence type="ECO:0000256" key="1">
    <source>
        <dbReference type="ARBA" id="ARBA00022723"/>
    </source>
</evidence>
<dbReference type="GO" id="GO:0016832">
    <property type="term" value="F:aldehyde-lyase activity"/>
    <property type="evidence" value="ECO:0007669"/>
    <property type="project" value="TreeGrafter"/>
</dbReference>
<evidence type="ECO:0000313" key="5">
    <source>
        <dbReference type="Proteomes" id="UP001143463"/>
    </source>
</evidence>
<proteinExistence type="predicted"/>
<comment type="caution">
    <text evidence="4">The sequence shown here is derived from an EMBL/GenBank/DDBJ whole genome shotgun (WGS) entry which is preliminary data.</text>
</comment>
<dbReference type="RefSeq" id="WP_037050597.1">
    <property type="nucleotide sequence ID" value="NZ_BAAAUZ010000032.1"/>
</dbReference>
<dbReference type="GO" id="GO:0005829">
    <property type="term" value="C:cytosol"/>
    <property type="evidence" value="ECO:0007669"/>
    <property type="project" value="TreeGrafter"/>
</dbReference>
<dbReference type="AlphaFoldDB" id="A0A9W6L738"/>
<dbReference type="InterPro" id="IPR001303">
    <property type="entry name" value="Aldolase_II/adducin_N"/>
</dbReference>
<gene>
    <name evidence="4" type="ORF">GCM10017577_56450</name>
</gene>
<evidence type="ECO:0000256" key="2">
    <source>
        <dbReference type="ARBA" id="ARBA00023239"/>
    </source>
</evidence>
<dbReference type="EMBL" id="BSFQ01000032">
    <property type="protein sequence ID" value="GLL14498.1"/>
    <property type="molecule type" value="Genomic_DNA"/>
</dbReference>
<evidence type="ECO:0000259" key="3">
    <source>
        <dbReference type="SMART" id="SM01007"/>
    </source>
</evidence>
<keyword evidence="2" id="KW-0456">Lyase</keyword>
<dbReference type="SUPFAM" id="SSF53639">
    <property type="entry name" value="AraD/HMP-PK domain-like"/>
    <property type="match status" value="1"/>
</dbReference>